<evidence type="ECO:0000259" key="3">
    <source>
        <dbReference type="Pfam" id="PF08635"/>
    </source>
</evidence>
<dbReference type="InterPro" id="IPR000683">
    <property type="entry name" value="Gfo/Idh/MocA-like_OxRdtase_N"/>
</dbReference>
<dbReference type="OMA" id="HERIPRM"/>
<dbReference type="SUPFAM" id="SSF51735">
    <property type="entry name" value="NAD(P)-binding Rossmann-fold domains"/>
    <property type="match status" value="1"/>
</dbReference>
<reference evidence="4 5" key="1">
    <citation type="journal article" date="2011" name="J. Gen. Appl. Microbiol.">
        <title>Draft genome sequencing of the enigmatic yeast Saitoella complicata.</title>
        <authorList>
            <person name="Nishida H."/>
            <person name="Hamamoto M."/>
            <person name="Sugiyama J."/>
        </authorList>
    </citation>
    <scope>NUCLEOTIDE SEQUENCE [LARGE SCALE GENOMIC DNA]</scope>
    <source>
        <strain evidence="4 5">NRRL Y-17804</strain>
    </source>
</reference>
<feature type="region of interest" description="Disordered" evidence="1">
    <location>
        <begin position="162"/>
        <end position="201"/>
    </location>
</feature>
<organism evidence="4 5">
    <name type="scientific">Saitoella complicata (strain BCRC 22490 / CBS 7301 / JCM 7358 / NBRC 10748 / NRRL Y-17804)</name>
    <dbReference type="NCBI Taxonomy" id="698492"/>
    <lineage>
        <taxon>Eukaryota</taxon>
        <taxon>Fungi</taxon>
        <taxon>Dikarya</taxon>
        <taxon>Ascomycota</taxon>
        <taxon>Taphrinomycotina</taxon>
        <taxon>Taphrinomycotina incertae sedis</taxon>
        <taxon>Saitoella</taxon>
    </lineage>
</organism>
<evidence type="ECO:0000313" key="4">
    <source>
        <dbReference type="EMBL" id="GAO50132.1"/>
    </source>
</evidence>
<dbReference type="InterPro" id="IPR036291">
    <property type="entry name" value="NAD(P)-bd_dom_sf"/>
</dbReference>
<sequence>MLRRWLHSKVPQAKPRSSLCCEPVNTSTPYAQFRYTLGLAKKSLGDIPLTTTMSIYPSHQKDLLPIDCYKYHSLGQFDRPGATAAAGGDARKRHEPLPPPVDTSVAVRPTMTTFLRPRAFAAGGILRRGHRDANPFDQAKRLFASRPLLFFSASRTLKNITEEFPPAQPPKDKSPLEPTQPVKKQPRHAIMDHAPPPAPGPDFKVAIIGAGGINFGSAEGPWNHSFRLEHKLGPRLKVTALIDPHKPTSDKVLALKRQSFVEQAYAATKQYASLNEYLAELKPEDHPHAVIIGSPPQFHGSDREGIDVEIQLAKEIPGVALFVEKPVSMSPVPEAFAVGEYLDKENVINSVGYMMRYLRCVRKMKEIIKENNLTVTGTVARYVSSYAKISKPFWWTKSMSGGPVVEQGTHFCDLSRFFGGDVLLDTVQATAVEWNDPAGKLSAIPFDESTIPEHERIPRMTAATWKYENGAIGSFTHGLVLQGYKYDTTLEVYADGWQLRLVDPYDVPMLYVRSPKDDREEQHHFTDDDPYFGEIGAFIDAIEGKGSKDAILSSFTDAAKSYELSWAIRLAAERTSAMRHGKSA</sequence>
<feature type="domain" description="Oxidoreductase putative C-terminal" evidence="3">
    <location>
        <begin position="356"/>
        <end position="497"/>
    </location>
</feature>
<dbReference type="PANTHER" id="PTHR43249">
    <property type="entry name" value="UDP-N-ACETYL-2-AMINO-2-DEOXY-D-GLUCURONATE OXIDASE"/>
    <property type="match status" value="1"/>
</dbReference>
<dbReference type="Gene3D" id="3.40.50.720">
    <property type="entry name" value="NAD(P)-binding Rossmann-like Domain"/>
    <property type="match status" value="1"/>
</dbReference>
<feature type="region of interest" description="Disordered" evidence="1">
    <location>
        <begin position="80"/>
        <end position="105"/>
    </location>
</feature>
<dbReference type="InterPro" id="IPR052515">
    <property type="entry name" value="Gfo/Idh/MocA_Oxidoreductase"/>
</dbReference>
<dbReference type="Pfam" id="PF01408">
    <property type="entry name" value="GFO_IDH_MocA"/>
    <property type="match status" value="1"/>
</dbReference>
<dbReference type="Gene3D" id="3.30.360.10">
    <property type="entry name" value="Dihydrodipicolinate Reductase, domain 2"/>
    <property type="match status" value="1"/>
</dbReference>
<evidence type="ECO:0000256" key="1">
    <source>
        <dbReference type="SAM" id="MobiDB-lite"/>
    </source>
</evidence>
<dbReference type="EMBL" id="BACD03000029">
    <property type="protein sequence ID" value="GAO50132.1"/>
    <property type="molecule type" value="Genomic_DNA"/>
</dbReference>
<evidence type="ECO:0008006" key="6">
    <source>
        <dbReference type="Google" id="ProtNLM"/>
    </source>
</evidence>
<dbReference type="Proteomes" id="UP000033140">
    <property type="component" value="Unassembled WGS sequence"/>
</dbReference>
<reference evidence="4 5" key="3">
    <citation type="journal article" date="2015" name="Genome Announc.">
        <title>Draft Genome Sequence of the Archiascomycetous Yeast Saitoella complicata.</title>
        <authorList>
            <person name="Yamauchi K."/>
            <person name="Kondo S."/>
            <person name="Hamamoto M."/>
            <person name="Takahashi Y."/>
            <person name="Ogura Y."/>
            <person name="Hayashi T."/>
            <person name="Nishida H."/>
        </authorList>
    </citation>
    <scope>NUCLEOTIDE SEQUENCE [LARGE SCALE GENOMIC DNA]</scope>
    <source>
        <strain evidence="4 5">NRRL Y-17804</strain>
    </source>
</reference>
<dbReference type="Pfam" id="PF08635">
    <property type="entry name" value="ox_reductase_C"/>
    <property type="match status" value="1"/>
</dbReference>
<dbReference type="InterPro" id="IPR013944">
    <property type="entry name" value="OxRdtase_put_C"/>
</dbReference>
<dbReference type="STRING" id="698492.A0A0E9NJS4"/>
<dbReference type="GO" id="GO:0000166">
    <property type="term" value="F:nucleotide binding"/>
    <property type="evidence" value="ECO:0007669"/>
    <property type="project" value="InterPro"/>
</dbReference>
<keyword evidence="5" id="KW-1185">Reference proteome</keyword>
<evidence type="ECO:0000313" key="5">
    <source>
        <dbReference type="Proteomes" id="UP000033140"/>
    </source>
</evidence>
<accession>A0A0E9NJS4</accession>
<name>A0A0E9NJS4_SAICN</name>
<comment type="caution">
    <text evidence="4">The sequence shown here is derived from an EMBL/GenBank/DDBJ whole genome shotgun (WGS) entry which is preliminary data.</text>
</comment>
<dbReference type="SUPFAM" id="SSF55347">
    <property type="entry name" value="Glyceraldehyde-3-phosphate dehydrogenase-like, C-terminal domain"/>
    <property type="match status" value="1"/>
</dbReference>
<dbReference type="PANTHER" id="PTHR43249:SF1">
    <property type="entry name" value="D-GLUCOSIDE 3-DEHYDROGENASE"/>
    <property type="match status" value="1"/>
</dbReference>
<protein>
    <recommendedName>
        <fullName evidence="6">Gfo/Idh/MocA-like oxidoreductase N-terminal domain-containing protein</fullName>
    </recommendedName>
</protein>
<dbReference type="AlphaFoldDB" id="A0A0E9NJS4"/>
<evidence type="ECO:0000259" key="2">
    <source>
        <dbReference type="Pfam" id="PF01408"/>
    </source>
</evidence>
<gene>
    <name evidence="4" type="ORF">G7K_4267-t1</name>
</gene>
<proteinExistence type="predicted"/>
<feature type="domain" description="Gfo/Idh/MocA-like oxidoreductase N-terminal" evidence="2">
    <location>
        <begin position="203"/>
        <end position="353"/>
    </location>
</feature>
<reference evidence="4 5" key="2">
    <citation type="journal article" date="2014" name="J. Gen. Appl. Microbiol.">
        <title>The early diverging ascomycetous budding yeast Saitoella complicata has three histone deacetylases belonging to the Clr6, Hos2, and Rpd3 lineages.</title>
        <authorList>
            <person name="Nishida H."/>
            <person name="Matsumoto T."/>
            <person name="Kondo S."/>
            <person name="Hamamoto M."/>
            <person name="Yoshikawa H."/>
        </authorList>
    </citation>
    <scope>NUCLEOTIDE SEQUENCE [LARGE SCALE GENOMIC DNA]</scope>
    <source>
        <strain evidence="4 5">NRRL Y-17804</strain>
    </source>
</reference>